<gene>
    <name evidence="1" type="ORF">BDR25DRAFT_329975</name>
</gene>
<proteinExistence type="predicted"/>
<sequence length="368" mass="41384">MLKSSVKIFGVTFSKEINLSQWYQNVEIKAELRPMNLTRLIEAPAMHVWGTIHMWFQERIQGMGVEESSFLAGDKDLEVPVAVCPTAEADLPFRLSQWNSLAAEEALQILELYAGVYEQFLAVPVVRGRKAENDKFAGGYWTSTCEAYISTNDRGIQGTTSHALGKNFSKMPDITVDDSDKNKRESQMAQVTDLRACLKKVNVPVHVSDHEGYCKFADWDLKRVPLRLEFNLIDAATSVVSYMRRETGAKGAISIHELATQVPGMLETIQQEIYNKANASFKSHGLILADWAKVVLTLDARNVVLIPFCEEPKCEERIKENTKGEDEPDGLVKGEAKCMNPLCGMVAKSWTMFGRSYQRMYSKCLSCF</sequence>
<dbReference type="EMBL" id="MU003556">
    <property type="protein sequence ID" value="KAF2462966.1"/>
    <property type="molecule type" value="Genomic_DNA"/>
</dbReference>
<reference evidence="1" key="1">
    <citation type="journal article" date="2020" name="Stud. Mycol.">
        <title>101 Dothideomycetes genomes: a test case for predicting lifestyles and emergence of pathogens.</title>
        <authorList>
            <person name="Haridas S."/>
            <person name="Albert R."/>
            <person name="Binder M."/>
            <person name="Bloem J."/>
            <person name="Labutti K."/>
            <person name="Salamov A."/>
            <person name="Andreopoulos B."/>
            <person name="Baker S."/>
            <person name="Barry K."/>
            <person name="Bills G."/>
            <person name="Bluhm B."/>
            <person name="Cannon C."/>
            <person name="Castanera R."/>
            <person name="Culley D."/>
            <person name="Daum C."/>
            <person name="Ezra D."/>
            <person name="Gonzalez J."/>
            <person name="Henrissat B."/>
            <person name="Kuo A."/>
            <person name="Liang C."/>
            <person name="Lipzen A."/>
            <person name="Lutzoni F."/>
            <person name="Magnuson J."/>
            <person name="Mondo S."/>
            <person name="Nolan M."/>
            <person name="Ohm R."/>
            <person name="Pangilinan J."/>
            <person name="Park H.-J."/>
            <person name="Ramirez L."/>
            <person name="Alfaro M."/>
            <person name="Sun H."/>
            <person name="Tritt A."/>
            <person name="Yoshinaga Y."/>
            <person name="Zwiers L.-H."/>
            <person name="Turgeon B."/>
            <person name="Goodwin S."/>
            <person name="Spatafora J."/>
            <person name="Crous P."/>
            <person name="Grigoriev I."/>
        </authorList>
    </citation>
    <scope>NUCLEOTIDE SEQUENCE</scope>
    <source>
        <strain evidence="1">ATCC 200398</strain>
    </source>
</reference>
<name>A0ACB6QA01_9PLEO</name>
<organism evidence="1 2">
    <name type="scientific">Lindgomyces ingoldianus</name>
    <dbReference type="NCBI Taxonomy" id="673940"/>
    <lineage>
        <taxon>Eukaryota</taxon>
        <taxon>Fungi</taxon>
        <taxon>Dikarya</taxon>
        <taxon>Ascomycota</taxon>
        <taxon>Pezizomycotina</taxon>
        <taxon>Dothideomycetes</taxon>
        <taxon>Pleosporomycetidae</taxon>
        <taxon>Pleosporales</taxon>
        <taxon>Lindgomycetaceae</taxon>
        <taxon>Lindgomyces</taxon>
    </lineage>
</organism>
<comment type="caution">
    <text evidence="1">The sequence shown here is derived from an EMBL/GenBank/DDBJ whole genome shotgun (WGS) entry which is preliminary data.</text>
</comment>
<evidence type="ECO:0000313" key="2">
    <source>
        <dbReference type="Proteomes" id="UP000799755"/>
    </source>
</evidence>
<evidence type="ECO:0000313" key="1">
    <source>
        <dbReference type="EMBL" id="KAF2462966.1"/>
    </source>
</evidence>
<accession>A0ACB6QA01</accession>
<keyword evidence="2" id="KW-1185">Reference proteome</keyword>
<dbReference type="Proteomes" id="UP000799755">
    <property type="component" value="Unassembled WGS sequence"/>
</dbReference>
<protein>
    <submittedName>
        <fullName evidence="1">Uncharacterized protein</fullName>
    </submittedName>
</protein>